<keyword evidence="1" id="KW-0472">Membrane</keyword>
<dbReference type="HOGENOM" id="CLU_2227648_0_0_1"/>
<evidence type="ECO:0000313" key="3">
    <source>
        <dbReference type="EMBL" id="EAZ08422.1"/>
    </source>
</evidence>
<feature type="signal peptide" evidence="2">
    <location>
        <begin position="1"/>
        <end position="20"/>
    </location>
</feature>
<dbReference type="EMBL" id="CM000134">
    <property type="protein sequence ID" value="EAZ08422.1"/>
    <property type="molecule type" value="Genomic_DNA"/>
</dbReference>
<organism evidence="3 4">
    <name type="scientific">Oryza sativa subsp. indica</name>
    <name type="common">Rice</name>
    <dbReference type="NCBI Taxonomy" id="39946"/>
    <lineage>
        <taxon>Eukaryota</taxon>
        <taxon>Viridiplantae</taxon>
        <taxon>Streptophyta</taxon>
        <taxon>Embryophyta</taxon>
        <taxon>Tracheophyta</taxon>
        <taxon>Spermatophyta</taxon>
        <taxon>Magnoliopsida</taxon>
        <taxon>Liliopsida</taxon>
        <taxon>Poales</taxon>
        <taxon>Poaceae</taxon>
        <taxon>BOP clade</taxon>
        <taxon>Oryzoideae</taxon>
        <taxon>Oryzeae</taxon>
        <taxon>Oryzinae</taxon>
        <taxon>Oryza</taxon>
        <taxon>Oryza sativa</taxon>
    </lineage>
</organism>
<sequence length="106" mass="11530">MCWSTLRLCFQVASLWLGLAAPHPGRNTLAVLTVEWILMLVTFGTGWSTVAMVVFLKRDTNLCSELPVSCQNYVAAAAFALVAGYLSLTIGVVAFWVEGRAHCHAN</sequence>
<keyword evidence="1" id="KW-0812">Transmembrane</keyword>
<keyword evidence="4" id="KW-1185">Reference proteome</keyword>
<feature type="transmembrane region" description="Helical" evidence="1">
    <location>
        <begin position="76"/>
        <end position="97"/>
    </location>
</feature>
<accession>A2YZB1</accession>
<proteinExistence type="predicted"/>
<gene>
    <name evidence="3" type="ORF">OsI_30687</name>
</gene>
<evidence type="ECO:0000256" key="2">
    <source>
        <dbReference type="SAM" id="SignalP"/>
    </source>
</evidence>
<reference evidence="3 4" key="1">
    <citation type="journal article" date="2005" name="PLoS Biol.">
        <title>The genomes of Oryza sativa: a history of duplications.</title>
        <authorList>
            <person name="Yu J."/>
            <person name="Wang J."/>
            <person name="Lin W."/>
            <person name="Li S."/>
            <person name="Li H."/>
            <person name="Zhou J."/>
            <person name="Ni P."/>
            <person name="Dong W."/>
            <person name="Hu S."/>
            <person name="Zeng C."/>
            <person name="Zhang J."/>
            <person name="Zhang Y."/>
            <person name="Li R."/>
            <person name="Xu Z."/>
            <person name="Li S."/>
            <person name="Li X."/>
            <person name="Zheng H."/>
            <person name="Cong L."/>
            <person name="Lin L."/>
            <person name="Yin J."/>
            <person name="Geng J."/>
            <person name="Li G."/>
            <person name="Shi J."/>
            <person name="Liu J."/>
            <person name="Lv H."/>
            <person name="Li J."/>
            <person name="Wang J."/>
            <person name="Deng Y."/>
            <person name="Ran L."/>
            <person name="Shi X."/>
            <person name="Wang X."/>
            <person name="Wu Q."/>
            <person name="Li C."/>
            <person name="Ren X."/>
            <person name="Wang J."/>
            <person name="Wang X."/>
            <person name="Li D."/>
            <person name="Liu D."/>
            <person name="Zhang X."/>
            <person name="Ji Z."/>
            <person name="Zhao W."/>
            <person name="Sun Y."/>
            <person name="Zhang Z."/>
            <person name="Bao J."/>
            <person name="Han Y."/>
            <person name="Dong L."/>
            <person name="Ji J."/>
            <person name="Chen P."/>
            <person name="Wu S."/>
            <person name="Liu J."/>
            <person name="Xiao Y."/>
            <person name="Bu D."/>
            <person name="Tan J."/>
            <person name="Yang L."/>
            <person name="Ye C."/>
            <person name="Zhang J."/>
            <person name="Xu J."/>
            <person name="Zhou Y."/>
            <person name="Yu Y."/>
            <person name="Zhang B."/>
            <person name="Zhuang S."/>
            <person name="Wei H."/>
            <person name="Liu B."/>
            <person name="Lei M."/>
            <person name="Yu H."/>
            <person name="Li Y."/>
            <person name="Xu H."/>
            <person name="Wei S."/>
            <person name="He X."/>
            <person name="Fang L."/>
            <person name="Zhang Z."/>
            <person name="Zhang Y."/>
            <person name="Huang X."/>
            <person name="Su Z."/>
            <person name="Tong W."/>
            <person name="Li J."/>
            <person name="Tong Z."/>
            <person name="Li S."/>
            <person name="Ye J."/>
            <person name="Wang L."/>
            <person name="Fang L."/>
            <person name="Lei T."/>
            <person name="Chen C."/>
            <person name="Chen H."/>
            <person name="Xu Z."/>
            <person name="Li H."/>
            <person name="Huang H."/>
            <person name="Zhang F."/>
            <person name="Xu H."/>
            <person name="Li N."/>
            <person name="Zhao C."/>
            <person name="Li S."/>
            <person name="Dong L."/>
            <person name="Huang Y."/>
            <person name="Li L."/>
            <person name="Xi Y."/>
            <person name="Qi Q."/>
            <person name="Li W."/>
            <person name="Zhang B."/>
            <person name="Hu W."/>
            <person name="Zhang Y."/>
            <person name="Tian X."/>
            <person name="Jiao Y."/>
            <person name="Liang X."/>
            <person name="Jin J."/>
            <person name="Gao L."/>
            <person name="Zheng W."/>
            <person name="Hao B."/>
            <person name="Liu S."/>
            <person name="Wang W."/>
            <person name="Yuan L."/>
            <person name="Cao M."/>
            <person name="McDermott J."/>
            <person name="Samudrala R."/>
            <person name="Wang J."/>
            <person name="Wong G.K."/>
            <person name="Yang H."/>
        </authorList>
    </citation>
    <scope>NUCLEOTIDE SEQUENCE [LARGE SCALE GENOMIC DNA]</scope>
    <source>
        <strain evidence="4">cv. 93-11</strain>
    </source>
</reference>
<dbReference type="AlphaFoldDB" id="A2YZB1"/>
<feature type="chain" id="PRO_5002648963" description="CASP-like protein" evidence="2">
    <location>
        <begin position="21"/>
        <end position="106"/>
    </location>
</feature>
<evidence type="ECO:0000256" key="1">
    <source>
        <dbReference type="SAM" id="Phobius"/>
    </source>
</evidence>
<protein>
    <recommendedName>
        <fullName evidence="5">CASP-like protein</fullName>
    </recommendedName>
</protein>
<feature type="transmembrane region" description="Helical" evidence="1">
    <location>
        <begin position="36"/>
        <end position="56"/>
    </location>
</feature>
<keyword evidence="2" id="KW-0732">Signal</keyword>
<keyword evidence="1" id="KW-1133">Transmembrane helix</keyword>
<evidence type="ECO:0000313" key="4">
    <source>
        <dbReference type="Proteomes" id="UP000007015"/>
    </source>
</evidence>
<evidence type="ECO:0008006" key="5">
    <source>
        <dbReference type="Google" id="ProtNLM"/>
    </source>
</evidence>
<dbReference type="Gramene" id="BGIOSGA030084-TA">
    <property type="protein sequence ID" value="BGIOSGA030084-PA"/>
    <property type="gene ID" value="BGIOSGA030084"/>
</dbReference>
<name>A2YZB1_ORYSI</name>
<dbReference type="Proteomes" id="UP000007015">
    <property type="component" value="Chromosome 9"/>
</dbReference>